<evidence type="ECO:0000313" key="2">
    <source>
        <dbReference type="Proteomes" id="UP000228934"/>
    </source>
</evidence>
<reference evidence="2" key="1">
    <citation type="journal article" date="2017" name="Nat. Commun.">
        <title>The North American bullfrog draft genome provides insight into hormonal regulation of long noncoding RNA.</title>
        <authorList>
            <person name="Hammond S.A."/>
            <person name="Warren R.L."/>
            <person name="Vandervalk B.P."/>
            <person name="Kucuk E."/>
            <person name="Khan H."/>
            <person name="Gibb E.A."/>
            <person name="Pandoh P."/>
            <person name="Kirk H."/>
            <person name="Zhao Y."/>
            <person name="Jones M."/>
            <person name="Mungall A.J."/>
            <person name="Coope R."/>
            <person name="Pleasance S."/>
            <person name="Moore R.A."/>
            <person name="Holt R.A."/>
            <person name="Round J.M."/>
            <person name="Ohora S."/>
            <person name="Walle B.V."/>
            <person name="Veldhoen N."/>
            <person name="Helbing C.C."/>
            <person name="Birol I."/>
        </authorList>
    </citation>
    <scope>NUCLEOTIDE SEQUENCE [LARGE SCALE GENOMIC DNA]</scope>
</reference>
<accession>A0A2G9QAN1</accession>
<evidence type="ECO:0000313" key="1">
    <source>
        <dbReference type="EMBL" id="PIO12679.1"/>
    </source>
</evidence>
<organism evidence="1 2">
    <name type="scientific">Aquarana catesbeiana</name>
    <name type="common">American bullfrog</name>
    <name type="synonym">Rana catesbeiana</name>
    <dbReference type="NCBI Taxonomy" id="8400"/>
    <lineage>
        <taxon>Eukaryota</taxon>
        <taxon>Metazoa</taxon>
        <taxon>Chordata</taxon>
        <taxon>Craniata</taxon>
        <taxon>Vertebrata</taxon>
        <taxon>Euteleostomi</taxon>
        <taxon>Amphibia</taxon>
        <taxon>Batrachia</taxon>
        <taxon>Anura</taxon>
        <taxon>Neobatrachia</taxon>
        <taxon>Ranoidea</taxon>
        <taxon>Ranidae</taxon>
        <taxon>Aquarana</taxon>
    </lineage>
</organism>
<name>A0A2G9QAN1_AQUCT</name>
<dbReference type="AlphaFoldDB" id="A0A2G9QAN1"/>
<keyword evidence="2" id="KW-1185">Reference proteome</keyword>
<protein>
    <submittedName>
        <fullName evidence="1">Uncharacterized protein</fullName>
    </submittedName>
</protein>
<gene>
    <name evidence="1" type="ORF">AB205_0188690</name>
</gene>
<sequence>MCRVHSTLTVKTSTCLPVVLIGSKEEHQHLSSGSYRCICAGYIVH</sequence>
<dbReference type="EMBL" id="KZ060186">
    <property type="protein sequence ID" value="PIO12679.1"/>
    <property type="molecule type" value="Genomic_DNA"/>
</dbReference>
<proteinExistence type="predicted"/>
<dbReference type="Proteomes" id="UP000228934">
    <property type="component" value="Unassembled WGS sequence"/>
</dbReference>